<dbReference type="InterPro" id="IPR019960">
    <property type="entry name" value="T1SS_VCA0849"/>
</dbReference>
<dbReference type="NCBIfam" id="NF012196">
    <property type="entry name" value="Ig_like_ice"/>
    <property type="match status" value="1"/>
</dbReference>
<dbReference type="SUPFAM" id="SSF117074">
    <property type="entry name" value="Hypothetical protein PA1324"/>
    <property type="match status" value="1"/>
</dbReference>
<evidence type="ECO:0000313" key="3">
    <source>
        <dbReference type="EMBL" id="OWQ88676.1"/>
    </source>
</evidence>
<feature type="domain" description="Bacterial Ig-like" evidence="2">
    <location>
        <begin position="666"/>
        <end position="773"/>
    </location>
</feature>
<protein>
    <recommendedName>
        <fullName evidence="2">Bacterial Ig-like domain-containing protein</fullName>
    </recommendedName>
</protein>
<dbReference type="SUPFAM" id="SSF141072">
    <property type="entry name" value="CalX-like"/>
    <property type="match status" value="1"/>
</dbReference>
<dbReference type="Pfam" id="PF19077">
    <property type="entry name" value="Big_13"/>
    <property type="match status" value="3"/>
</dbReference>
<comment type="caution">
    <text evidence="3">The sequence shown here is derived from an EMBL/GenBank/DDBJ whole genome shotgun (WGS) entry which is preliminary data.</text>
</comment>
<keyword evidence="4" id="KW-1185">Reference proteome</keyword>
<reference evidence="3 4" key="1">
    <citation type="journal article" date="2008" name="Int. J. Syst. Evol. Microbiol.">
        <title>Description of Roseateles aquatilis sp. nov. and Roseateles terrae sp. nov., in the class Betaproteobacteria, and emended description of the genus Roseateles.</title>
        <authorList>
            <person name="Gomila M."/>
            <person name="Bowien B."/>
            <person name="Falsen E."/>
            <person name="Moore E.R."/>
            <person name="Lalucat J."/>
        </authorList>
    </citation>
    <scope>NUCLEOTIDE SEQUENCE [LARGE SCALE GENOMIC DNA]</scope>
    <source>
        <strain evidence="3 4">CCUG 48205</strain>
    </source>
</reference>
<dbReference type="EMBL" id="NIOF01000006">
    <property type="protein sequence ID" value="OWQ88676.1"/>
    <property type="molecule type" value="Genomic_DNA"/>
</dbReference>
<feature type="region of interest" description="Disordered" evidence="1">
    <location>
        <begin position="1"/>
        <end position="20"/>
    </location>
</feature>
<dbReference type="InterPro" id="IPR038081">
    <property type="entry name" value="CalX-like_sf"/>
</dbReference>
<organism evidence="3 4">
    <name type="scientific">Roseateles aquatilis</name>
    <dbReference type="NCBI Taxonomy" id="431061"/>
    <lineage>
        <taxon>Bacteria</taxon>
        <taxon>Pseudomonadati</taxon>
        <taxon>Pseudomonadota</taxon>
        <taxon>Betaproteobacteria</taxon>
        <taxon>Burkholderiales</taxon>
        <taxon>Sphaerotilaceae</taxon>
        <taxon>Roseateles</taxon>
    </lineage>
</organism>
<dbReference type="Gene3D" id="2.60.120.200">
    <property type="match status" value="1"/>
</dbReference>
<name>A0A246J7Z2_9BURK</name>
<proteinExistence type="predicted"/>
<dbReference type="NCBIfam" id="TIGR03661">
    <property type="entry name" value="T1SS_VCA0849"/>
    <property type="match status" value="1"/>
</dbReference>
<evidence type="ECO:0000256" key="1">
    <source>
        <dbReference type="SAM" id="MobiDB-lite"/>
    </source>
</evidence>
<evidence type="ECO:0000259" key="2">
    <source>
        <dbReference type="Pfam" id="PF19077"/>
    </source>
</evidence>
<dbReference type="InterPro" id="IPR011049">
    <property type="entry name" value="Serralysin-like_metalloprot_C"/>
</dbReference>
<feature type="compositionally biased region" description="Polar residues" evidence="1">
    <location>
        <begin position="1"/>
        <end position="11"/>
    </location>
</feature>
<dbReference type="OrthoDB" id="9145816at2"/>
<accession>A0A246J7Z2</accession>
<feature type="domain" description="Bacterial Ig-like" evidence="2">
    <location>
        <begin position="53"/>
        <end position="138"/>
    </location>
</feature>
<dbReference type="InterPro" id="IPR013783">
    <property type="entry name" value="Ig-like_fold"/>
</dbReference>
<dbReference type="SUPFAM" id="SSF51120">
    <property type="entry name" value="beta-Roll"/>
    <property type="match status" value="1"/>
</dbReference>
<dbReference type="NCBIfam" id="NF033510">
    <property type="entry name" value="Ca_tandemer"/>
    <property type="match status" value="1"/>
</dbReference>
<dbReference type="InterPro" id="IPR044016">
    <property type="entry name" value="Big_13"/>
</dbReference>
<dbReference type="InterPro" id="IPR049826">
    <property type="entry name" value="Ig-like_ice"/>
</dbReference>
<dbReference type="Proteomes" id="UP000197468">
    <property type="component" value="Unassembled WGS sequence"/>
</dbReference>
<feature type="domain" description="Bacterial Ig-like" evidence="2">
    <location>
        <begin position="145"/>
        <end position="229"/>
    </location>
</feature>
<dbReference type="Gene3D" id="2.60.40.10">
    <property type="entry name" value="Immunoglobulins"/>
    <property type="match status" value="5"/>
</dbReference>
<evidence type="ECO:0000313" key="4">
    <source>
        <dbReference type="Proteomes" id="UP000197468"/>
    </source>
</evidence>
<gene>
    <name evidence="3" type="ORF">CDN99_14345</name>
</gene>
<feature type="non-terminal residue" evidence="3">
    <location>
        <position position="1"/>
    </location>
</feature>
<sequence length="1502" mass="152578">TWLNGSGSSIPASALGGDGDKSVQVRQTDVAGNASAAVLFTFTLDTAAPAAPSVSLTNDSGSSNSDKVTNDAALSVSGLETGATWEYSSDGSRWTTGSGSSIPAGAFSGDGIKSIQVRQTDAAGNTSGASTFNFTLDTAAPAAPSVSLTNDSGSSNSDKVTNDATLGISGLETGATWEYSSDGSRWTTGSGSSIPASAFSGDGIKSIQVRQTDAAGNTSGASTFTFTLDSTAPAPTITVDDVTTDNTVSVSEAAQKVTITGGVAGDAKLNDEVTLTVGGKSYTGQVITKGNGLGYSIEVDGSDLAKDVSVNASVKSKDAAGNEGTSVIANKRYDVERLLDLNGAASGTTFQAGSVSLSTATRLFDQNLDLAHADVSASFKRVEVKLSGAAASNADQLLGGADSQSAAGLTGASLTVGGTTWTVTRDGTSYVFTPLGSVGNATAAQVETLLKSLWTRNDSVIPLQGERRFDVTVTDNQDRNTSAYATLSLDNGAPVVDLNGRAAGVGYAFATTPGLSNAVAIASQSQATVQESSMIARLNVKAQSGVTGALSATGANQGEWLGLSDGTDADGMSASLRIGAAASLTNSLLIPGKTLTLSMAADGTLTISAQDGLTQEQASQVLQALRYTADGSVVAGQRSLFITATDLAGNTSASAVSTLTVNVAGTPTISLDASSDTGLYSSDGVTSRNGSVAKALTFNGTAAAGASVTVFNDANGNGVVDSGESLGSATANASGNWSLTLNSTTTTLVDGNYRIAAKTGTSAAAAVNVTVDTQAPASTFSMGDAVQLHPLLAGTTDPNARVTVGLDTDGNLTNGYEVQYTTQSDSTGRWTLDTATAVPTQGSAPTFTAGAAVNAQVTTVDLAGNETTRTASSTAQSSLYSISDAQVIEGTTGTREMVFLVTRNGDLTQSGSVNYAVDNIASSAKSTGSGADNDYSGTVSGTVDFAAGETSKLVKFTVNGDNWREVNDKVVVNLSAPTNGSIADGLGIGVIGEIDVARLNAAYGLRDLNPNSNDYGIRVRRSSDNKEMDVGFDANGNLDTQALLDFVGRQATSKGYVTTWYDQSGHGRNMTQPDAAKQGVIVDAGQLVKRADGSVAISFNNGRNGANDDNMTAQGEAATDWKSAMIYAKVQSEGAAAGSLFNLGANNLGRLNGNYPLYDGVYGFDVNDTGANGRLVSPSGPSLSGRANDVVFEAHSGNSTAGTAANNYTDGAQVIYENGVRVASDATLAPSFGTQSTWTLASHGKTDSGSDGGYYQQVMFNEFLVYLAKDNSTPTIRNLRGTAGNDVLTYSGETGLSVIDGVSGNDMLYLSGAVNLDVTALAQGMRNIDQVWMANGQTNVLTLNDASIAANGASSLTVTMDAGDKVVFNGQSYSYGADQQTLIIGSSAGDVITSTGRNDVMLGGAGADTFTWLAGQTGHDTVQDYSAAQGDKLDLSKLLQGFTAGSESLFIHKVTDVSGQVSLQIDVHGKGDFVSPELTITLLNITATDPLTVVNGVGISSL</sequence>
<dbReference type="Gene3D" id="2.60.40.2030">
    <property type="match status" value="1"/>
</dbReference>